<evidence type="ECO:0000259" key="8">
    <source>
        <dbReference type="PROSITE" id="PS50928"/>
    </source>
</evidence>
<dbReference type="Gene3D" id="1.10.3720.10">
    <property type="entry name" value="MetI-like"/>
    <property type="match status" value="1"/>
</dbReference>
<feature type="transmembrane region" description="Helical" evidence="7">
    <location>
        <begin position="504"/>
        <end position="531"/>
    </location>
</feature>
<dbReference type="InterPro" id="IPR051393">
    <property type="entry name" value="ABC_transporter_permease"/>
</dbReference>
<dbReference type="PANTHER" id="PTHR30193">
    <property type="entry name" value="ABC TRANSPORTER PERMEASE PROTEIN"/>
    <property type="match status" value="1"/>
</dbReference>
<dbReference type="InterPro" id="IPR000515">
    <property type="entry name" value="MetI-like"/>
</dbReference>
<dbReference type="InterPro" id="IPR035906">
    <property type="entry name" value="MetI-like_sf"/>
</dbReference>
<evidence type="ECO:0000256" key="5">
    <source>
        <dbReference type="ARBA" id="ARBA00022989"/>
    </source>
</evidence>
<dbReference type="SUPFAM" id="SSF161098">
    <property type="entry name" value="MetI-like"/>
    <property type="match status" value="1"/>
</dbReference>
<comment type="caution">
    <text evidence="9">The sequence shown here is derived from an EMBL/GenBank/DDBJ whole genome shotgun (WGS) entry which is preliminary data.</text>
</comment>
<dbReference type="Pfam" id="PF01547">
    <property type="entry name" value="SBP_bac_1"/>
    <property type="match status" value="1"/>
</dbReference>
<keyword evidence="2" id="KW-0813">Transport</keyword>
<feature type="transmembrane region" description="Helical" evidence="7">
    <location>
        <begin position="566"/>
        <end position="587"/>
    </location>
</feature>
<proteinExistence type="predicted"/>
<keyword evidence="6 7" id="KW-0472">Membrane</keyword>
<evidence type="ECO:0000256" key="4">
    <source>
        <dbReference type="ARBA" id="ARBA00022692"/>
    </source>
</evidence>
<keyword evidence="4 7" id="KW-0812">Transmembrane</keyword>
<comment type="subcellular location">
    <subcellularLocation>
        <location evidence="1">Cell membrane</location>
        <topology evidence="1">Multi-pass membrane protein</topology>
    </subcellularLocation>
</comment>
<dbReference type="GO" id="GO:0055085">
    <property type="term" value="P:transmembrane transport"/>
    <property type="evidence" value="ECO:0007669"/>
    <property type="project" value="InterPro"/>
</dbReference>
<dbReference type="EMBL" id="MLJW01000058">
    <property type="protein sequence ID" value="OIR04410.1"/>
    <property type="molecule type" value="Genomic_DNA"/>
</dbReference>
<reference evidence="9" key="1">
    <citation type="submission" date="2016-10" db="EMBL/GenBank/DDBJ databases">
        <title>Sequence of Gallionella enrichment culture.</title>
        <authorList>
            <person name="Poehlein A."/>
            <person name="Muehling M."/>
            <person name="Daniel R."/>
        </authorList>
    </citation>
    <scope>NUCLEOTIDE SEQUENCE</scope>
</reference>
<accession>A0A1J5S8E6</accession>
<name>A0A1J5S8E6_9ZZZZ</name>
<protein>
    <submittedName>
        <fullName evidence="9">Multiple sugar-binding protein</fullName>
    </submittedName>
</protein>
<organism evidence="9">
    <name type="scientific">mine drainage metagenome</name>
    <dbReference type="NCBI Taxonomy" id="410659"/>
    <lineage>
        <taxon>unclassified sequences</taxon>
        <taxon>metagenomes</taxon>
        <taxon>ecological metagenomes</taxon>
    </lineage>
</organism>
<evidence type="ECO:0000256" key="6">
    <source>
        <dbReference type="ARBA" id="ARBA00023136"/>
    </source>
</evidence>
<feature type="transmembrane region" description="Helical" evidence="7">
    <location>
        <begin position="656"/>
        <end position="679"/>
    </location>
</feature>
<evidence type="ECO:0000256" key="3">
    <source>
        <dbReference type="ARBA" id="ARBA00022475"/>
    </source>
</evidence>
<feature type="transmembrane region" description="Helical" evidence="7">
    <location>
        <begin position="599"/>
        <end position="617"/>
    </location>
</feature>
<feature type="transmembrane region" description="Helical" evidence="7">
    <location>
        <begin position="455"/>
        <end position="474"/>
    </location>
</feature>
<dbReference type="PROSITE" id="PS50928">
    <property type="entry name" value="ABC_TM1"/>
    <property type="match status" value="1"/>
</dbReference>
<feature type="domain" description="ABC transmembrane type-1" evidence="8">
    <location>
        <begin position="562"/>
        <end position="785"/>
    </location>
</feature>
<evidence type="ECO:0000313" key="9">
    <source>
        <dbReference type="EMBL" id="OIR04410.1"/>
    </source>
</evidence>
<sequence length="792" mass="86690">MRSDHDNRRLSSRPQPWAGFRLAALLALVLTQLVSSRAAPSQPAETVIDIPILAAGYGTRFYEETARQFEALRPGVKIHLYGDPRMAEQVRVRVIGGSHPDITTVDLPWPKLIAEGKLVDLTPYLDGPDWEGDARWRDTFLPGALEGWQVGGHTYALPFAYSCWTIFYNRRIFERLGLREPRTWDDFFAACDRIRKAGIAPLALPGVYLRYGDTFLLAAYYNQVGPRGWAAYNALAPGARTSPAFVRAAGVVRRLAAEDLMPGWQGMTHTGAQLAFLEGRAAMTISGSWFVNEMKGKIPPGFELGAMNFPVWPDGKADPTAIQTSSDYYFVFRQADPRRTRIAIDFLRYLTSRERAAAFVSELDSPVAVKGIPLDRFSPLMRESARVIYGARSTYSSPPRMLQPEGLQQVMTDARQQLFTGQTTAAAFGARLEAAARVSRERLADPDFVQIRHPMAGRILIVLVLALASGFAAVKLLRRRRRPAGPAEGGAAVDARPRLGLGRAAGFVGPAFALYALFILGPGVVSLAWAFTRSNGLGGHAWVGLTNFKWLVFESDAFWFALRNNAFLVVVPALVVIPLSLGLAYMIHRGVWGGGALRAILLFPNLLGGVAATLLWMNAYEPHGGLVNAGLSALGRLLGWHWLAGFDGFPWLAPEYLYWSMIPIYVWMACGFNLVLYLAAMEGIDGELYEAAAIDGAPQWRQFFSITLPTIREVVAISAVFLVIGGLNAFEMVWLLTSQDPATSLHTLGTLLVTTLFKEFDVGRATAIAATMLALVLAASAAVLGGARRADD</sequence>
<dbReference type="AlphaFoldDB" id="A0A1J5S8E6"/>
<evidence type="ECO:0000256" key="1">
    <source>
        <dbReference type="ARBA" id="ARBA00004651"/>
    </source>
</evidence>
<keyword evidence="5 7" id="KW-1133">Transmembrane helix</keyword>
<dbReference type="PANTHER" id="PTHR30193:SF41">
    <property type="entry name" value="DIACETYLCHITOBIOSE UPTAKE SYSTEM PERMEASE PROTEIN NGCF"/>
    <property type="match status" value="1"/>
</dbReference>
<evidence type="ECO:0000256" key="7">
    <source>
        <dbReference type="SAM" id="Phobius"/>
    </source>
</evidence>
<feature type="transmembrane region" description="Helical" evidence="7">
    <location>
        <begin position="765"/>
        <end position="787"/>
    </location>
</feature>
<evidence type="ECO:0000256" key="2">
    <source>
        <dbReference type="ARBA" id="ARBA00022448"/>
    </source>
</evidence>
<dbReference type="GO" id="GO:0005886">
    <property type="term" value="C:plasma membrane"/>
    <property type="evidence" value="ECO:0007669"/>
    <property type="project" value="UniProtKB-SubCell"/>
</dbReference>
<dbReference type="Gene3D" id="3.40.190.10">
    <property type="entry name" value="Periplasmic binding protein-like II"/>
    <property type="match status" value="2"/>
</dbReference>
<dbReference type="SUPFAM" id="SSF53850">
    <property type="entry name" value="Periplasmic binding protein-like II"/>
    <property type="match status" value="1"/>
</dbReference>
<dbReference type="CDD" id="cd06261">
    <property type="entry name" value="TM_PBP2"/>
    <property type="match status" value="1"/>
</dbReference>
<gene>
    <name evidence="9" type="primary">msmE_1</name>
    <name evidence="9" type="ORF">GALL_136100</name>
</gene>
<dbReference type="InterPro" id="IPR006059">
    <property type="entry name" value="SBP"/>
</dbReference>
<dbReference type="Pfam" id="PF00528">
    <property type="entry name" value="BPD_transp_1"/>
    <property type="match status" value="1"/>
</dbReference>
<feature type="transmembrane region" description="Helical" evidence="7">
    <location>
        <begin position="714"/>
        <end position="736"/>
    </location>
</feature>
<keyword evidence="3" id="KW-1003">Cell membrane</keyword>